<dbReference type="InterPro" id="IPR017853">
    <property type="entry name" value="GH"/>
</dbReference>
<evidence type="ECO:0000256" key="4">
    <source>
        <dbReference type="SAM" id="SignalP"/>
    </source>
</evidence>
<reference evidence="6 7" key="1">
    <citation type="submission" date="2019-02" db="EMBL/GenBank/DDBJ databases">
        <title>Pedobacter sp. nov., a novel speices isolated from soil of pinguins habitat in Antarcitica.</title>
        <authorList>
            <person name="He R.-H."/>
        </authorList>
    </citation>
    <scope>NUCLEOTIDE SEQUENCE [LARGE SCALE GENOMIC DNA]</scope>
    <source>
        <strain evidence="6 7">E01020</strain>
    </source>
</reference>
<dbReference type="InterPro" id="IPR001547">
    <property type="entry name" value="Glyco_hydro_5"/>
</dbReference>
<dbReference type="Proteomes" id="UP000295668">
    <property type="component" value="Unassembled WGS sequence"/>
</dbReference>
<comment type="caution">
    <text evidence="6">The sequence shown here is derived from an EMBL/GenBank/DDBJ whole genome shotgun (WGS) entry which is preliminary data.</text>
</comment>
<dbReference type="AlphaFoldDB" id="A0A4R5MNW1"/>
<organism evidence="6 7">
    <name type="scientific">Pedobacter changchengzhani</name>
    <dbReference type="NCBI Taxonomy" id="2529274"/>
    <lineage>
        <taxon>Bacteria</taxon>
        <taxon>Pseudomonadati</taxon>
        <taxon>Bacteroidota</taxon>
        <taxon>Sphingobacteriia</taxon>
        <taxon>Sphingobacteriales</taxon>
        <taxon>Sphingobacteriaceae</taxon>
        <taxon>Pedobacter</taxon>
    </lineage>
</organism>
<dbReference type="RefSeq" id="WP_133261379.1">
    <property type="nucleotide sequence ID" value="NZ_SJCY01000002.1"/>
</dbReference>
<feature type="chain" id="PRO_5020820038" evidence="4">
    <location>
        <begin position="25"/>
        <end position="329"/>
    </location>
</feature>
<evidence type="ECO:0000256" key="2">
    <source>
        <dbReference type="ARBA" id="ARBA00023295"/>
    </source>
</evidence>
<dbReference type="GO" id="GO:0004553">
    <property type="term" value="F:hydrolase activity, hydrolyzing O-glycosyl compounds"/>
    <property type="evidence" value="ECO:0007669"/>
    <property type="project" value="InterPro"/>
</dbReference>
<dbReference type="OrthoDB" id="154460at2"/>
<dbReference type="EMBL" id="SJCY01000002">
    <property type="protein sequence ID" value="TDG37286.1"/>
    <property type="molecule type" value="Genomic_DNA"/>
</dbReference>
<name>A0A4R5MNW1_9SPHI</name>
<evidence type="ECO:0000259" key="5">
    <source>
        <dbReference type="Pfam" id="PF00150"/>
    </source>
</evidence>
<dbReference type="GO" id="GO:0000272">
    <property type="term" value="P:polysaccharide catabolic process"/>
    <property type="evidence" value="ECO:0007669"/>
    <property type="project" value="InterPro"/>
</dbReference>
<keyword evidence="4" id="KW-0732">Signal</keyword>
<dbReference type="PANTHER" id="PTHR34142">
    <property type="entry name" value="ENDO-BETA-1,4-GLUCANASE A"/>
    <property type="match status" value="1"/>
</dbReference>
<dbReference type="Gene3D" id="3.20.20.80">
    <property type="entry name" value="Glycosidases"/>
    <property type="match status" value="1"/>
</dbReference>
<gene>
    <name evidence="6" type="ORF">EZJ43_03985</name>
</gene>
<keyword evidence="2 3" id="KW-0326">Glycosidase</keyword>
<protein>
    <submittedName>
        <fullName evidence="6">Glycoside hydrolase family 5 protein</fullName>
    </submittedName>
</protein>
<keyword evidence="7" id="KW-1185">Reference proteome</keyword>
<comment type="similarity">
    <text evidence="3">Belongs to the glycosyl hydrolase 5 (cellulase A) family.</text>
</comment>
<proteinExistence type="inferred from homology"/>
<sequence>MKKCIFRTVVIIATFLSTQFIANAQKLLPVTQHGKLSVEGGKIVDSSGSIVQLRGISLSWSIWGGRKYYNAKVVKWLKKDFDINVIRIAMAVEPDSGYLKDPVKQEELVTKVIDEAIKQGIYVLLDWHDHHADQHVSESKVFFKKMAKKYAGVPNMIYEIWNEPARVSWAVIKSYALEIIPEIRNSDPDALIIVGSSNWDQDVDITAKDPITGYSNIAYSFHFYASDPGHQEKLMAKADDAIAMGLPIFVTEWGVGEANGDGIFDTEKTDKWLNWLERNKLSWANWNLTDKKETTALLLPGAGINGSWPLKMLSKSGLYIRKQLRTLNK</sequence>
<dbReference type="PANTHER" id="PTHR34142:SF1">
    <property type="entry name" value="GLYCOSIDE HYDROLASE FAMILY 5 DOMAIN-CONTAINING PROTEIN"/>
    <property type="match status" value="1"/>
</dbReference>
<evidence type="ECO:0000256" key="1">
    <source>
        <dbReference type="ARBA" id="ARBA00022801"/>
    </source>
</evidence>
<dbReference type="Pfam" id="PF00150">
    <property type="entry name" value="Cellulase"/>
    <property type="match status" value="1"/>
</dbReference>
<dbReference type="SUPFAM" id="SSF51445">
    <property type="entry name" value="(Trans)glycosidases"/>
    <property type="match status" value="1"/>
</dbReference>
<accession>A0A4R5MNW1</accession>
<evidence type="ECO:0000256" key="3">
    <source>
        <dbReference type="RuleBase" id="RU361153"/>
    </source>
</evidence>
<keyword evidence="1 3" id="KW-0378">Hydrolase</keyword>
<evidence type="ECO:0000313" key="7">
    <source>
        <dbReference type="Proteomes" id="UP000295668"/>
    </source>
</evidence>
<feature type="signal peptide" evidence="4">
    <location>
        <begin position="1"/>
        <end position="24"/>
    </location>
</feature>
<evidence type="ECO:0000313" key="6">
    <source>
        <dbReference type="EMBL" id="TDG37286.1"/>
    </source>
</evidence>
<feature type="domain" description="Glycoside hydrolase family 5" evidence="5">
    <location>
        <begin position="44"/>
        <end position="291"/>
    </location>
</feature>